<sequence>MRVSTLLTASAAGVMAQDAISAGPLTGSRGNATVTINNPSNVAYVATLPAAAFDTAAFPDGGNVKGRIWAQSRPDGIGVTFSVSFSNLPKTGGPFTYHIHAAPVSASGNCTSAAGHLDPFVRNDDPPCDATLQQTCQVGDLSGKHGKITADPFNVTYRDLFASTDPSSAAFIGNLSFVLHYPNKTRITCANFVQEAATTLPSGHKGSNGGASGTSANSTVPAPTGSASPSKTPASFVTVSAAAAGAGSLATRAAAMGAGAVGVLAAVALAL</sequence>
<keyword evidence="3" id="KW-1185">Reference proteome</keyword>
<dbReference type="GO" id="GO:0004784">
    <property type="term" value="F:superoxide dismutase activity"/>
    <property type="evidence" value="ECO:0007669"/>
    <property type="project" value="UniProtKB-EC"/>
</dbReference>
<dbReference type="EMBL" id="JAWCUI010000044">
    <property type="protein sequence ID" value="KAL1892522.1"/>
    <property type="molecule type" value="Genomic_DNA"/>
</dbReference>
<evidence type="ECO:0000313" key="2">
    <source>
        <dbReference type="EMBL" id="KAL1892522.1"/>
    </source>
</evidence>
<organism evidence="2 3">
    <name type="scientific">Sporothrix stenoceras</name>
    <dbReference type="NCBI Taxonomy" id="5173"/>
    <lineage>
        <taxon>Eukaryota</taxon>
        <taxon>Fungi</taxon>
        <taxon>Dikarya</taxon>
        <taxon>Ascomycota</taxon>
        <taxon>Pezizomycotina</taxon>
        <taxon>Sordariomycetes</taxon>
        <taxon>Sordariomycetidae</taxon>
        <taxon>Ophiostomatales</taxon>
        <taxon>Ophiostomataceae</taxon>
        <taxon>Sporothrix</taxon>
    </lineage>
</organism>
<gene>
    <name evidence="2" type="primary">SOD4</name>
    <name evidence="2" type="ORF">Sste5346_007034</name>
</gene>
<evidence type="ECO:0000256" key="1">
    <source>
        <dbReference type="SAM" id="MobiDB-lite"/>
    </source>
</evidence>
<protein>
    <submittedName>
        <fullName evidence="2">Cell surface superoxide dismutase [Cu-Zn] 4</fullName>
        <ecNumber evidence="2">1.15.1.1</ecNumber>
    </submittedName>
</protein>
<dbReference type="InterPro" id="IPR036423">
    <property type="entry name" value="SOD-like_Cu/Zn_dom_sf"/>
</dbReference>
<name>A0ABR3YX74_9PEZI</name>
<dbReference type="EC" id="1.15.1.1" evidence="2"/>
<comment type="caution">
    <text evidence="2">The sequence shown here is derived from an EMBL/GenBank/DDBJ whole genome shotgun (WGS) entry which is preliminary data.</text>
</comment>
<reference evidence="2 3" key="1">
    <citation type="journal article" date="2024" name="IMA Fungus">
        <title>IMA Genome - F19 : A genome assembly and annotation guide to empower mycologists, including annotated draft genome sequences of Ceratocystis pirilliformis, Diaporthe australafricana, Fusarium ophioides, Paecilomyces lecythidis, and Sporothrix stenoceras.</title>
        <authorList>
            <person name="Aylward J."/>
            <person name="Wilson A.M."/>
            <person name="Visagie C.M."/>
            <person name="Spraker J."/>
            <person name="Barnes I."/>
            <person name="Buitendag C."/>
            <person name="Ceriani C."/>
            <person name="Del Mar Angel L."/>
            <person name="du Plessis D."/>
            <person name="Fuchs T."/>
            <person name="Gasser K."/>
            <person name="Kramer D."/>
            <person name="Li W."/>
            <person name="Munsamy K."/>
            <person name="Piso A."/>
            <person name="Price J.L."/>
            <person name="Sonnekus B."/>
            <person name="Thomas C."/>
            <person name="van der Nest A."/>
            <person name="van Dijk A."/>
            <person name="van Heerden A."/>
            <person name="van Vuuren N."/>
            <person name="Yilmaz N."/>
            <person name="Duong T.A."/>
            <person name="van der Merwe N.A."/>
            <person name="Wingfield M.J."/>
            <person name="Wingfield B.D."/>
        </authorList>
    </citation>
    <scope>NUCLEOTIDE SEQUENCE [LARGE SCALE GENOMIC DNA]</scope>
    <source>
        <strain evidence="2 3">CMW 5346</strain>
    </source>
</reference>
<feature type="region of interest" description="Disordered" evidence="1">
    <location>
        <begin position="201"/>
        <end position="231"/>
    </location>
</feature>
<proteinExistence type="predicted"/>
<accession>A0ABR3YX74</accession>
<keyword evidence="2" id="KW-0560">Oxidoreductase</keyword>
<dbReference type="SUPFAM" id="SSF49329">
    <property type="entry name" value="Cu,Zn superoxide dismutase-like"/>
    <property type="match status" value="1"/>
</dbReference>
<evidence type="ECO:0000313" key="3">
    <source>
        <dbReference type="Proteomes" id="UP001583186"/>
    </source>
</evidence>
<dbReference type="Proteomes" id="UP001583186">
    <property type="component" value="Unassembled WGS sequence"/>
</dbReference>
<dbReference type="Gene3D" id="2.60.40.200">
    <property type="entry name" value="Superoxide dismutase, copper/zinc binding domain"/>
    <property type="match status" value="1"/>
</dbReference>